<keyword evidence="6" id="KW-0511">Multifunctional enzyme</keyword>
<evidence type="ECO:0000313" key="7">
    <source>
        <dbReference type="EMBL" id="MFD1340855.1"/>
    </source>
</evidence>
<dbReference type="Gene3D" id="3.10.20.340">
    <property type="entry name" value="ArgJ beta chain, C-terminal domain"/>
    <property type="match status" value="1"/>
</dbReference>
<dbReference type="InterPro" id="IPR016117">
    <property type="entry name" value="ArgJ-like_dom_sf"/>
</dbReference>
<dbReference type="GO" id="GO:0004358">
    <property type="term" value="F:L-glutamate N-acetyltransferase activity, acting on acetyl-L-ornithine as donor"/>
    <property type="evidence" value="ECO:0007669"/>
    <property type="project" value="UniProtKB-EC"/>
</dbReference>
<name>A0ABW3ZDK5_9RHOB</name>
<proteinExistence type="inferred from homology"/>
<dbReference type="EC" id="2.3.1.1" evidence="6"/>
<dbReference type="SUPFAM" id="SSF56266">
    <property type="entry name" value="DmpA/ArgJ-like"/>
    <property type="match status" value="1"/>
</dbReference>
<dbReference type="InterPro" id="IPR002813">
    <property type="entry name" value="Arg_biosynth_ArgJ"/>
</dbReference>
<keyword evidence="4 6" id="KW-0068">Autocatalytic cleavage</keyword>
<protein>
    <recommendedName>
        <fullName evidence="6">Arginine biosynthesis bifunctional protein ArgJ</fullName>
    </recommendedName>
    <domain>
        <recommendedName>
            <fullName evidence="6">Glutamate N-acetyltransferase</fullName>
            <ecNumber evidence="6">2.3.1.35</ecNumber>
        </recommendedName>
        <alternativeName>
            <fullName evidence="6">Ornithine acetyltransferase</fullName>
            <shortName evidence="6">OATase</shortName>
        </alternativeName>
        <alternativeName>
            <fullName evidence="6">Ornithine transacetylase</fullName>
        </alternativeName>
    </domain>
    <domain>
        <recommendedName>
            <fullName evidence="6">Amino-acid acetyltransferase</fullName>
            <ecNumber evidence="6">2.3.1.1</ecNumber>
        </recommendedName>
        <alternativeName>
            <fullName evidence="6">N-acetylglutamate synthase</fullName>
            <shortName evidence="6">AGSase</shortName>
        </alternativeName>
    </domain>
    <component>
        <recommendedName>
            <fullName evidence="6">Arginine biosynthesis bifunctional protein ArgJ alpha chain</fullName>
        </recommendedName>
    </component>
    <component>
        <recommendedName>
            <fullName evidence="6">Arginine biosynthesis bifunctional protein ArgJ beta chain</fullName>
        </recommendedName>
    </component>
</protein>
<feature type="site" description="Cleavage; by autolysis" evidence="6">
    <location>
        <begin position="198"/>
        <end position="199"/>
    </location>
</feature>
<dbReference type="Proteomes" id="UP001597135">
    <property type="component" value="Unassembled WGS sequence"/>
</dbReference>
<dbReference type="Pfam" id="PF01960">
    <property type="entry name" value="ArgJ"/>
    <property type="match status" value="1"/>
</dbReference>
<dbReference type="RefSeq" id="WP_386800917.1">
    <property type="nucleotide sequence ID" value="NZ_JBHTMU010000001.1"/>
</dbReference>
<feature type="site" description="Involved in the stabilization of negative charge on the oxyanion by the formation of the oxyanion hole" evidence="6">
    <location>
        <position position="126"/>
    </location>
</feature>
<comment type="pathway">
    <text evidence="6">Amino-acid biosynthesis; L-arginine biosynthesis; L-ornithine and N-acetyl-L-glutamate from L-glutamate and N(2)-acetyl-L-ornithine (cyclic): step 1/1.</text>
</comment>
<feature type="binding site" evidence="6">
    <location>
        <position position="199"/>
    </location>
    <ligand>
        <name>substrate</name>
    </ligand>
</feature>
<keyword evidence="3 6" id="KW-0808">Transferase</keyword>
<feature type="chain" id="PRO_5044928413" description="Arginine biosynthesis bifunctional protein ArgJ beta chain" evidence="6">
    <location>
        <begin position="199"/>
        <end position="409"/>
    </location>
</feature>
<feature type="binding site" evidence="6">
    <location>
        <position position="162"/>
    </location>
    <ligand>
        <name>substrate</name>
    </ligand>
</feature>
<evidence type="ECO:0000256" key="2">
    <source>
        <dbReference type="ARBA" id="ARBA00011475"/>
    </source>
</evidence>
<comment type="similarity">
    <text evidence="1 6">Belongs to the ArgJ family.</text>
</comment>
<keyword evidence="6" id="KW-0055">Arginine biosynthesis</keyword>
<comment type="caution">
    <text evidence="7">The sequence shown here is derived from an EMBL/GenBank/DDBJ whole genome shotgun (WGS) entry which is preliminary data.</text>
</comment>
<feature type="binding site" evidence="6">
    <location>
        <position position="281"/>
    </location>
    <ligand>
        <name>substrate</name>
    </ligand>
</feature>
<feature type="binding site" evidence="6">
    <location>
        <position position="188"/>
    </location>
    <ligand>
        <name>substrate</name>
    </ligand>
</feature>
<gene>
    <name evidence="6 7" type="primary">argJ</name>
    <name evidence="7" type="ORF">ACFQ4E_00300</name>
</gene>
<evidence type="ECO:0000256" key="3">
    <source>
        <dbReference type="ARBA" id="ARBA00022679"/>
    </source>
</evidence>
<dbReference type="NCBIfam" id="NF003802">
    <property type="entry name" value="PRK05388.1"/>
    <property type="match status" value="1"/>
</dbReference>
<keyword evidence="5 6" id="KW-0012">Acyltransferase</keyword>
<evidence type="ECO:0000256" key="1">
    <source>
        <dbReference type="ARBA" id="ARBA00006774"/>
    </source>
</evidence>
<evidence type="ECO:0000256" key="5">
    <source>
        <dbReference type="ARBA" id="ARBA00023315"/>
    </source>
</evidence>
<sequence>MAKITQVSPLAPEAFPDLPVIKGLRFAATAAGVRYAGRTDVMLAHLAPGSVMTGVFTRSKTRSANVLDCQAKIGGETGDGAAILVNSGNSNAFTGRAGDESVGALCQAVGRAMDLPETRVFTSSTGVIGERLPHDRIIAKVDDLVAALDEGGIAEAARAIMTTDTFPKGACETVALEGGEVRIAGIAKGSGMIAPDMATMLVYVFTDAKIDRADLQALVSEITDRTFNAITVDSDTSTSDTLLMGATGASGVAVDRNNEAFAQALERVFRDLAHQVVRDGEGATKFVTVEVTGAESDADARVHAMSIANSPLVKTAIAGEDPNWGRVVMAIGKSGAAADRDLLTIRFGDVLVAEKGWVSPDYREEQGASEMKKAEITISVDLGLGDGQYTAWTCDLTHGYISINADYRS</sequence>
<evidence type="ECO:0000313" key="8">
    <source>
        <dbReference type="Proteomes" id="UP001597135"/>
    </source>
</evidence>
<accession>A0ABW3ZDK5</accession>
<comment type="function">
    <text evidence="6">Catalyzes two activities which are involved in the cyclic version of arginine biosynthesis: the synthesis of N-acetylglutamate from glutamate and acetyl-CoA as the acetyl donor, and of ornithine by transacetylation between N(2)-acetylornithine and glutamate.</text>
</comment>
<feature type="binding site" evidence="6">
    <location>
        <position position="409"/>
    </location>
    <ligand>
        <name>substrate</name>
    </ligand>
</feature>
<comment type="subunit">
    <text evidence="2 6">Heterotetramer of two alpha and two beta chains.</text>
</comment>
<feature type="chain" id="PRO_5044928412" description="Arginine biosynthesis bifunctional protein ArgJ alpha chain" evidence="6">
    <location>
        <begin position="1"/>
        <end position="198"/>
    </location>
</feature>
<keyword evidence="6" id="KW-0963">Cytoplasm</keyword>
<dbReference type="EMBL" id="JBHTMU010000001">
    <property type="protein sequence ID" value="MFD1340855.1"/>
    <property type="molecule type" value="Genomic_DNA"/>
</dbReference>
<dbReference type="NCBIfam" id="TIGR00120">
    <property type="entry name" value="ArgJ"/>
    <property type="match status" value="1"/>
</dbReference>
<dbReference type="PANTHER" id="PTHR23100">
    <property type="entry name" value="ARGININE BIOSYNTHESIS BIFUNCTIONAL PROTEIN ARGJ"/>
    <property type="match status" value="1"/>
</dbReference>
<dbReference type="InterPro" id="IPR042195">
    <property type="entry name" value="ArgJ_beta_C"/>
</dbReference>
<keyword evidence="8" id="KW-1185">Reference proteome</keyword>
<dbReference type="HAMAP" id="MF_01106">
    <property type="entry name" value="ArgJ"/>
    <property type="match status" value="1"/>
</dbReference>
<comment type="catalytic activity">
    <reaction evidence="6">
        <text>L-glutamate + acetyl-CoA = N-acetyl-L-glutamate + CoA + H(+)</text>
        <dbReference type="Rhea" id="RHEA:24292"/>
        <dbReference type="ChEBI" id="CHEBI:15378"/>
        <dbReference type="ChEBI" id="CHEBI:29985"/>
        <dbReference type="ChEBI" id="CHEBI:44337"/>
        <dbReference type="ChEBI" id="CHEBI:57287"/>
        <dbReference type="ChEBI" id="CHEBI:57288"/>
        <dbReference type="EC" id="2.3.1.1"/>
    </reaction>
</comment>
<evidence type="ECO:0000256" key="6">
    <source>
        <dbReference type="HAMAP-Rule" id="MF_01106"/>
    </source>
</evidence>
<dbReference type="Gene3D" id="3.60.70.12">
    <property type="entry name" value="L-amino peptidase D-ALA esterase/amidase"/>
    <property type="match status" value="1"/>
</dbReference>
<comment type="subcellular location">
    <subcellularLocation>
        <location evidence="6">Cytoplasm</location>
    </subcellularLocation>
</comment>
<dbReference type="PANTHER" id="PTHR23100:SF0">
    <property type="entry name" value="ARGININE BIOSYNTHESIS BIFUNCTIONAL PROTEIN ARGJ, MITOCHONDRIAL"/>
    <property type="match status" value="1"/>
</dbReference>
<comment type="catalytic activity">
    <reaction evidence="6">
        <text>N(2)-acetyl-L-ornithine + L-glutamate = N-acetyl-L-glutamate + L-ornithine</text>
        <dbReference type="Rhea" id="RHEA:15349"/>
        <dbReference type="ChEBI" id="CHEBI:29985"/>
        <dbReference type="ChEBI" id="CHEBI:44337"/>
        <dbReference type="ChEBI" id="CHEBI:46911"/>
        <dbReference type="ChEBI" id="CHEBI:57805"/>
        <dbReference type="EC" id="2.3.1.35"/>
    </reaction>
</comment>
<comment type="pathway">
    <text evidence="6">Amino-acid biosynthesis; L-arginine biosynthesis; N(2)-acetyl-L-ornithine from L-glutamate: step 1/4.</text>
</comment>
<organism evidence="7 8">
    <name type="scientific">Litorisediminicola beolgyonensis</name>
    <dbReference type="NCBI Taxonomy" id="1173614"/>
    <lineage>
        <taxon>Bacteria</taxon>
        <taxon>Pseudomonadati</taxon>
        <taxon>Pseudomonadota</taxon>
        <taxon>Alphaproteobacteria</taxon>
        <taxon>Rhodobacterales</taxon>
        <taxon>Paracoccaceae</taxon>
        <taxon>Litorisediminicola</taxon>
    </lineage>
</organism>
<feature type="binding site" evidence="6">
    <location>
        <position position="404"/>
    </location>
    <ligand>
        <name>substrate</name>
    </ligand>
</feature>
<reference evidence="8" key="1">
    <citation type="journal article" date="2019" name="Int. J. Syst. Evol. Microbiol.">
        <title>The Global Catalogue of Microorganisms (GCM) 10K type strain sequencing project: providing services to taxonomists for standard genome sequencing and annotation.</title>
        <authorList>
            <consortium name="The Broad Institute Genomics Platform"/>
            <consortium name="The Broad Institute Genome Sequencing Center for Infectious Disease"/>
            <person name="Wu L."/>
            <person name="Ma J."/>
        </authorList>
    </citation>
    <scope>NUCLEOTIDE SEQUENCE [LARGE SCALE GENOMIC DNA]</scope>
    <source>
        <strain evidence="8">CCUG 62953</strain>
    </source>
</reference>
<evidence type="ECO:0000256" key="4">
    <source>
        <dbReference type="ARBA" id="ARBA00022813"/>
    </source>
</evidence>
<feature type="site" description="Involved in the stabilization of negative charge on the oxyanion by the formation of the oxyanion hole" evidence="6">
    <location>
        <position position="125"/>
    </location>
</feature>
<dbReference type="EC" id="2.3.1.35" evidence="6"/>
<feature type="active site" description="Nucleophile" evidence="6">
    <location>
        <position position="199"/>
    </location>
</feature>
<keyword evidence="6" id="KW-0028">Amino-acid biosynthesis</keyword>
<dbReference type="CDD" id="cd02152">
    <property type="entry name" value="OAT"/>
    <property type="match status" value="1"/>
</dbReference>